<dbReference type="RefSeq" id="WP_015811427.1">
    <property type="nucleotide sequence ID" value="NC_013037.1"/>
</dbReference>
<dbReference type="InterPro" id="IPR001584">
    <property type="entry name" value="Integrase_cat-core"/>
</dbReference>
<proteinExistence type="predicted"/>
<keyword evidence="3" id="KW-1185">Reference proteome</keyword>
<dbReference type="NCBIfam" id="NF033577">
    <property type="entry name" value="transpos_IS481"/>
    <property type="match status" value="1"/>
</dbReference>
<dbReference type="InterPro" id="IPR036397">
    <property type="entry name" value="RNaseH_sf"/>
</dbReference>
<accession>C6VW43</accession>
<dbReference type="SUPFAM" id="SSF53098">
    <property type="entry name" value="Ribonuclease H-like"/>
    <property type="match status" value="1"/>
</dbReference>
<protein>
    <submittedName>
        <fullName evidence="2">Integrase catalytic region</fullName>
    </submittedName>
</protein>
<dbReference type="AlphaFoldDB" id="C6VW43"/>
<evidence type="ECO:0000259" key="1">
    <source>
        <dbReference type="PROSITE" id="PS50994"/>
    </source>
</evidence>
<dbReference type="eggNOG" id="COG2801">
    <property type="taxonomic scope" value="Bacteria"/>
</dbReference>
<dbReference type="Pfam" id="PF13551">
    <property type="entry name" value="HTH_29"/>
    <property type="match status" value="1"/>
</dbReference>
<dbReference type="Gene3D" id="3.30.420.10">
    <property type="entry name" value="Ribonuclease H-like superfamily/Ribonuclease H"/>
    <property type="match status" value="1"/>
</dbReference>
<dbReference type="InterPro" id="IPR047656">
    <property type="entry name" value="IS481-like_transpos"/>
</dbReference>
<dbReference type="Gene3D" id="1.10.10.60">
    <property type="entry name" value="Homeodomain-like"/>
    <property type="match status" value="1"/>
</dbReference>
<gene>
    <name evidence="2" type="ordered locus">Dfer_1950</name>
</gene>
<organism evidence="2 3">
    <name type="scientific">Dyadobacter fermentans (strain ATCC 700827 / DSM 18053 / CIP 107007 / KCTC 52180 / NS114)</name>
    <dbReference type="NCBI Taxonomy" id="471854"/>
    <lineage>
        <taxon>Bacteria</taxon>
        <taxon>Pseudomonadati</taxon>
        <taxon>Bacteroidota</taxon>
        <taxon>Cytophagia</taxon>
        <taxon>Cytophagales</taxon>
        <taxon>Spirosomataceae</taxon>
        <taxon>Dyadobacter</taxon>
    </lineage>
</organism>
<dbReference type="Proteomes" id="UP000002011">
    <property type="component" value="Chromosome"/>
</dbReference>
<dbReference type="KEGG" id="dfe:Dfer_1950"/>
<dbReference type="InterPro" id="IPR012337">
    <property type="entry name" value="RNaseH-like_sf"/>
</dbReference>
<dbReference type="Pfam" id="PF13683">
    <property type="entry name" value="rve_3"/>
    <property type="match status" value="1"/>
</dbReference>
<dbReference type="HOGENOM" id="CLU_027402_15_2_10"/>
<evidence type="ECO:0000313" key="3">
    <source>
        <dbReference type="Proteomes" id="UP000002011"/>
    </source>
</evidence>
<dbReference type="eggNOG" id="COG2963">
    <property type="taxonomic scope" value="Bacteria"/>
</dbReference>
<feature type="domain" description="Integrase catalytic" evidence="1">
    <location>
        <begin position="129"/>
        <end position="285"/>
    </location>
</feature>
<dbReference type="GO" id="GO:0015074">
    <property type="term" value="P:DNA integration"/>
    <property type="evidence" value="ECO:0007669"/>
    <property type="project" value="InterPro"/>
</dbReference>
<dbReference type="SUPFAM" id="SSF46689">
    <property type="entry name" value="Homeodomain-like"/>
    <property type="match status" value="1"/>
</dbReference>
<dbReference type="OrthoDB" id="930609at2"/>
<name>C6VW43_DYAFD</name>
<dbReference type="GO" id="GO:0003676">
    <property type="term" value="F:nucleic acid binding"/>
    <property type="evidence" value="ECO:0007669"/>
    <property type="project" value="InterPro"/>
</dbReference>
<dbReference type="PROSITE" id="PS50994">
    <property type="entry name" value="INTEGRASE"/>
    <property type="match status" value="1"/>
</dbReference>
<dbReference type="EMBL" id="CP001619">
    <property type="protein sequence ID" value="ACT93175.1"/>
    <property type="molecule type" value="Genomic_DNA"/>
</dbReference>
<sequence length="325" mass="38633">MATDSLRAEARQKWVMLYRQIGNISVAARRCGIARSTLQRWIKREDENLFTDRSHRPHRLGRQKYRPEDEALVLKVRDEFKYGKLRICSHLFRLHDLKISTSTVARILEKHSVAPIRRFTKHSPPIRYAKLVPGERVQLDVCKIRAGLYQYTAIDDCTRLRVLKLYTRRSAANSIDFLDKLIDEFHYPIQRIQTDRGQEFFAVAFQQKLMDYCIKFRPIKPRSPHLNGKVERSQQTDLQEFYTTVDLRDPQLDDKLAQWQFHYNYFRPHSSLGGKTPIEFASEHSAKAPFWDEIEAIYDETKERIREQAYWRDLRMAKLTKKSKT</sequence>
<evidence type="ECO:0000313" key="2">
    <source>
        <dbReference type="EMBL" id="ACT93175.1"/>
    </source>
</evidence>
<dbReference type="PANTHER" id="PTHR35004:SF7">
    <property type="entry name" value="INTEGRASE PROTEIN"/>
    <property type="match status" value="1"/>
</dbReference>
<dbReference type="InterPro" id="IPR009057">
    <property type="entry name" value="Homeodomain-like_sf"/>
</dbReference>
<dbReference type="PANTHER" id="PTHR35004">
    <property type="entry name" value="TRANSPOSASE RV3428C-RELATED"/>
    <property type="match status" value="1"/>
</dbReference>
<reference evidence="2 3" key="1">
    <citation type="journal article" date="2009" name="Stand. Genomic Sci.">
        <title>Complete genome sequence of Dyadobacter fermentans type strain (NS114).</title>
        <authorList>
            <person name="Lang E."/>
            <person name="Lapidus A."/>
            <person name="Chertkov O."/>
            <person name="Brettin T."/>
            <person name="Detter J.C."/>
            <person name="Han C."/>
            <person name="Copeland A."/>
            <person name="Glavina Del Rio T."/>
            <person name="Nolan M."/>
            <person name="Chen F."/>
            <person name="Lucas S."/>
            <person name="Tice H."/>
            <person name="Cheng J.F."/>
            <person name="Land M."/>
            <person name="Hauser L."/>
            <person name="Chang Y.J."/>
            <person name="Jeffries C.D."/>
            <person name="Kopitz M."/>
            <person name="Bruce D."/>
            <person name="Goodwin L."/>
            <person name="Pitluck S."/>
            <person name="Ovchinnikova G."/>
            <person name="Pati A."/>
            <person name="Ivanova N."/>
            <person name="Mavrommatis K."/>
            <person name="Chen A."/>
            <person name="Palaniappan K."/>
            <person name="Chain P."/>
            <person name="Bristow J."/>
            <person name="Eisen J.A."/>
            <person name="Markowitz V."/>
            <person name="Hugenholtz P."/>
            <person name="Goker M."/>
            <person name="Rohde M."/>
            <person name="Kyrpides N.C."/>
            <person name="Klenk H.P."/>
        </authorList>
    </citation>
    <scope>NUCLEOTIDE SEQUENCE [LARGE SCALE GENOMIC DNA]</scope>
    <source>
        <strain evidence="3">ATCC 700827 / DSM 18053 / CIP 107007 / KCTC 52180 / NS114</strain>
    </source>
</reference>